<accession>A0ABR7JNS1</accession>
<comment type="caution">
    <text evidence="1">The sequence shown here is derived from an EMBL/GenBank/DDBJ whole genome shotgun (WGS) entry which is preliminary data.</text>
</comment>
<sequence length="60" mass="7388">MELEENKELARYKNRKSLEIAVDHELDRVKFYLENKSIEICRKKCYPINSKSKKECRYYI</sequence>
<reference evidence="1 2" key="1">
    <citation type="submission" date="2020-08" db="EMBL/GenBank/DDBJ databases">
        <authorList>
            <person name="Liu C."/>
            <person name="Sun Q."/>
        </authorList>
    </citation>
    <scope>NUCLEOTIDE SEQUENCE [LARGE SCALE GENOMIC DNA]</scope>
    <source>
        <strain evidence="1 2">NSJ-18</strain>
    </source>
</reference>
<dbReference type="RefSeq" id="WP_153926066.1">
    <property type="nucleotide sequence ID" value="NZ_JACRWE010000003.1"/>
</dbReference>
<evidence type="ECO:0000313" key="2">
    <source>
        <dbReference type="Proteomes" id="UP000609849"/>
    </source>
</evidence>
<dbReference type="Proteomes" id="UP000609849">
    <property type="component" value="Unassembled WGS sequence"/>
</dbReference>
<organism evidence="1 2">
    <name type="scientific">Romboutsia faecis</name>
    <dbReference type="NCBI Taxonomy" id="2764597"/>
    <lineage>
        <taxon>Bacteria</taxon>
        <taxon>Bacillati</taxon>
        <taxon>Bacillota</taxon>
        <taxon>Clostridia</taxon>
        <taxon>Peptostreptococcales</taxon>
        <taxon>Peptostreptococcaceae</taxon>
        <taxon>Romboutsia</taxon>
    </lineage>
</organism>
<dbReference type="EMBL" id="JACRWE010000003">
    <property type="protein sequence ID" value="MBC5996552.1"/>
    <property type="molecule type" value="Genomic_DNA"/>
</dbReference>
<keyword evidence="2" id="KW-1185">Reference proteome</keyword>
<proteinExistence type="predicted"/>
<evidence type="ECO:0000313" key="1">
    <source>
        <dbReference type="EMBL" id="MBC5996552.1"/>
    </source>
</evidence>
<protein>
    <submittedName>
        <fullName evidence="1">Uncharacterized protein</fullName>
    </submittedName>
</protein>
<name>A0ABR7JNS1_9FIRM</name>
<gene>
    <name evidence="1" type="ORF">H8923_07255</name>
</gene>